<accession>X1F4M8</accession>
<dbReference type="GO" id="GO:0042542">
    <property type="term" value="P:response to hydrogen peroxide"/>
    <property type="evidence" value="ECO:0007669"/>
    <property type="project" value="TreeGrafter"/>
</dbReference>
<dbReference type="InterPro" id="IPR004137">
    <property type="entry name" value="HCP/CODH"/>
</dbReference>
<dbReference type="AlphaFoldDB" id="X1F4M8"/>
<comment type="caution">
    <text evidence="1">The sequence shown here is derived from an EMBL/GenBank/DDBJ whole genome shotgun (WGS) entry which is preliminary data.</text>
</comment>
<protein>
    <recommendedName>
        <fullName evidence="2">Hydroxylamine reductase</fullName>
    </recommendedName>
</protein>
<dbReference type="InterPro" id="IPR011254">
    <property type="entry name" value="Prismane-like_sf"/>
</dbReference>
<feature type="non-terminal residue" evidence="1">
    <location>
        <position position="108"/>
    </location>
</feature>
<sequence length="108" mass="11551">CTKIGVCGKKPEVAALQDLLIHTVKGLSLYAVEGRKLGVNDDYVNKFTCEAIFSTLTNVDFDPERLVQLINEGVNLRDSLKQKVVAAGGKADLTEGPATFTPGATVED</sequence>
<feature type="non-terminal residue" evidence="1">
    <location>
        <position position="1"/>
    </location>
</feature>
<dbReference type="GO" id="GO:0004601">
    <property type="term" value="F:peroxidase activity"/>
    <property type="evidence" value="ECO:0007669"/>
    <property type="project" value="TreeGrafter"/>
</dbReference>
<dbReference type="EMBL" id="BART01039903">
    <property type="protein sequence ID" value="GAH24344.1"/>
    <property type="molecule type" value="Genomic_DNA"/>
</dbReference>
<reference evidence="1" key="1">
    <citation type="journal article" date="2014" name="Front. Microbiol.">
        <title>High frequency of phylogenetically diverse reductive dehalogenase-homologous genes in deep subseafloor sedimentary metagenomes.</title>
        <authorList>
            <person name="Kawai M."/>
            <person name="Futagami T."/>
            <person name="Toyoda A."/>
            <person name="Takaki Y."/>
            <person name="Nishi S."/>
            <person name="Hori S."/>
            <person name="Arai W."/>
            <person name="Tsubouchi T."/>
            <person name="Morono Y."/>
            <person name="Uchiyama I."/>
            <person name="Ito T."/>
            <person name="Fujiyama A."/>
            <person name="Inagaki F."/>
            <person name="Takami H."/>
        </authorList>
    </citation>
    <scope>NUCLEOTIDE SEQUENCE</scope>
    <source>
        <strain evidence="1">Expedition CK06-06</strain>
    </source>
</reference>
<dbReference type="Pfam" id="PF03063">
    <property type="entry name" value="Prismane"/>
    <property type="match status" value="1"/>
</dbReference>
<dbReference type="PANTHER" id="PTHR30109:SF0">
    <property type="entry name" value="HYDROXYLAMINE REDUCTASE"/>
    <property type="match status" value="1"/>
</dbReference>
<dbReference type="Gene3D" id="1.20.1270.20">
    <property type="match status" value="1"/>
</dbReference>
<name>X1F4M8_9ZZZZ</name>
<dbReference type="GO" id="GO:0050418">
    <property type="term" value="F:hydroxylamine reductase activity"/>
    <property type="evidence" value="ECO:0007669"/>
    <property type="project" value="TreeGrafter"/>
</dbReference>
<dbReference type="InterPro" id="IPR016100">
    <property type="entry name" value="Prismane_a-bundle"/>
</dbReference>
<proteinExistence type="predicted"/>
<dbReference type="SUPFAM" id="SSF56821">
    <property type="entry name" value="Prismane protein-like"/>
    <property type="match status" value="1"/>
</dbReference>
<gene>
    <name evidence="1" type="ORF">S01H4_65299</name>
</gene>
<evidence type="ECO:0000313" key="1">
    <source>
        <dbReference type="EMBL" id="GAH24344.1"/>
    </source>
</evidence>
<dbReference type="PANTHER" id="PTHR30109">
    <property type="entry name" value="HYDROXYLAMINE REDUCTASE"/>
    <property type="match status" value="1"/>
</dbReference>
<organism evidence="1">
    <name type="scientific">marine sediment metagenome</name>
    <dbReference type="NCBI Taxonomy" id="412755"/>
    <lineage>
        <taxon>unclassified sequences</taxon>
        <taxon>metagenomes</taxon>
        <taxon>ecological metagenomes</taxon>
    </lineage>
</organism>
<evidence type="ECO:0008006" key="2">
    <source>
        <dbReference type="Google" id="ProtNLM"/>
    </source>
</evidence>